<sequence length="32" mass="3572">MKAKKPAPAINTKVQITLLTFFILIVSVLMQL</sequence>
<keyword evidence="1" id="KW-1133">Transmembrane helix</keyword>
<organism evidence="2">
    <name type="scientific">uncultured Caudovirales phage</name>
    <dbReference type="NCBI Taxonomy" id="2100421"/>
    <lineage>
        <taxon>Viruses</taxon>
        <taxon>Duplodnaviria</taxon>
        <taxon>Heunggongvirae</taxon>
        <taxon>Uroviricota</taxon>
        <taxon>Caudoviricetes</taxon>
        <taxon>Peduoviridae</taxon>
        <taxon>Maltschvirus</taxon>
        <taxon>Maltschvirus maltsch</taxon>
    </lineage>
</organism>
<feature type="transmembrane region" description="Helical" evidence="1">
    <location>
        <begin position="12"/>
        <end position="30"/>
    </location>
</feature>
<name>A0A6J5LT51_9CAUD</name>
<reference evidence="2" key="1">
    <citation type="submission" date="2020-04" db="EMBL/GenBank/DDBJ databases">
        <authorList>
            <person name="Chiriac C."/>
            <person name="Salcher M."/>
            <person name="Ghai R."/>
            <person name="Kavagutti S V."/>
        </authorList>
    </citation>
    <scope>NUCLEOTIDE SEQUENCE</scope>
</reference>
<keyword evidence="1" id="KW-0812">Transmembrane</keyword>
<dbReference type="EMBL" id="LR796313">
    <property type="protein sequence ID" value="CAB4136333.1"/>
    <property type="molecule type" value="Genomic_DNA"/>
</dbReference>
<keyword evidence="1" id="KW-0472">Membrane</keyword>
<proteinExistence type="predicted"/>
<protein>
    <submittedName>
        <fullName evidence="2">Uncharacterized protein</fullName>
    </submittedName>
</protein>
<gene>
    <name evidence="2" type="ORF">UFOVP299_49</name>
</gene>
<evidence type="ECO:0000256" key="1">
    <source>
        <dbReference type="SAM" id="Phobius"/>
    </source>
</evidence>
<evidence type="ECO:0000313" key="2">
    <source>
        <dbReference type="EMBL" id="CAB4136333.1"/>
    </source>
</evidence>
<accession>A0A6J5LT51</accession>